<dbReference type="Pfam" id="PF05922">
    <property type="entry name" value="Inhibitor_I9"/>
    <property type="match status" value="1"/>
</dbReference>
<evidence type="ECO:0000313" key="19">
    <source>
        <dbReference type="Proteomes" id="UP000288675"/>
    </source>
</evidence>
<evidence type="ECO:0000256" key="2">
    <source>
        <dbReference type="ARBA" id="ARBA00004613"/>
    </source>
</evidence>
<feature type="active site" description="Charge relay system" evidence="11">
    <location>
        <position position="327"/>
    </location>
</feature>
<feature type="active site" description="Charge relay system" evidence="11">
    <location>
        <position position="143"/>
    </location>
</feature>
<feature type="signal peptide" evidence="15">
    <location>
        <begin position="1"/>
        <end position="26"/>
    </location>
</feature>
<dbReference type="GO" id="GO:0004252">
    <property type="term" value="F:serine-type endopeptidase activity"/>
    <property type="evidence" value="ECO:0007669"/>
    <property type="project" value="UniProtKB-UniRule"/>
</dbReference>
<evidence type="ECO:0000256" key="11">
    <source>
        <dbReference type="PROSITE-ProRule" id="PRU01240"/>
    </source>
</evidence>
<evidence type="ECO:0000259" key="17">
    <source>
        <dbReference type="Pfam" id="PF05922"/>
    </source>
</evidence>
<evidence type="ECO:0000256" key="15">
    <source>
        <dbReference type="SAM" id="SignalP"/>
    </source>
</evidence>
<comment type="similarity">
    <text evidence="3 11 12">Belongs to the peptidase S8 family.</text>
</comment>
<evidence type="ECO:0000256" key="5">
    <source>
        <dbReference type="ARBA" id="ARBA00022670"/>
    </source>
</evidence>
<name>A0AAJ4D1K4_9BACI</name>
<keyword evidence="10" id="KW-0106">Calcium</keyword>
<feature type="compositionally biased region" description="Basic and acidic residues" evidence="14">
    <location>
        <begin position="599"/>
        <end position="611"/>
    </location>
</feature>
<keyword evidence="7 15" id="KW-0732">Signal</keyword>
<feature type="region of interest" description="Disordered" evidence="14">
    <location>
        <begin position="502"/>
        <end position="530"/>
    </location>
</feature>
<dbReference type="InterPro" id="IPR000209">
    <property type="entry name" value="Peptidase_S8/S53_dom"/>
</dbReference>
<dbReference type="InterPro" id="IPR036852">
    <property type="entry name" value="Peptidase_S8/S53_dom_sf"/>
</dbReference>
<evidence type="ECO:0000313" key="18">
    <source>
        <dbReference type="EMBL" id="QAT64528.1"/>
    </source>
</evidence>
<gene>
    <name evidence="18" type="ORF">EQZ20_06155</name>
</gene>
<dbReference type="CDD" id="cd07477">
    <property type="entry name" value="Peptidases_S8_Subtilisin_subset"/>
    <property type="match status" value="1"/>
</dbReference>
<keyword evidence="5 11" id="KW-0645">Protease</keyword>
<dbReference type="Gene3D" id="3.30.70.80">
    <property type="entry name" value="Peptidase S8 propeptide/proteinase inhibitor I9"/>
    <property type="match status" value="1"/>
</dbReference>
<dbReference type="PANTHER" id="PTHR43806">
    <property type="entry name" value="PEPTIDASE S8"/>
    <property type="match status" value="1"/>
</dbReference>
<dbReference type="AlphaFoldDB" id="A0AAJ4D1K4"/>
<reference evidence="18 19" key="1">
    <citation type="submission" date="2019-01" db="EMBL/GenBank/DDBJ databases">
        <title>Genome sequence of Bacillus glycinifermentans SRCM103574.</title>
        <authorList>
            <person name="Kong H.-J."/>
            <person name="Jeong S.-Y."/>
            <person name="Jeong D.-Y."/>
        </authorList>
    </citation>
    <scope>NUCLEOTIDE SEQUENCE [LARGE SCALE GENOMIC DNA]</scope>
    <source>
        <strain evidence="18 19">SRCM103574</strain>
    </source>
</reference>
<keyword evidence="4" id="KW-0964">Secreted</keyword>
<evidence type="ECO:0000259" key="16">
    <source>
        <dbReference type="Pfam" id="PF00082"/>
    </source>
</evidence>
<evidence type="ECO:0000256" key="9">
    <source>
        <dbReference type="ARBA" id="ARBA00022825"/>
    </source>
</evidence>
<dbReference type="PROSITE" id="PS00138">
    <property type="entry name" value="SUBTILASE_SER"/>
    <property type="match status" value="1"/>
</dbReference>
<dbReference type="EMBL" id="CP035232">
    <property type="protein sequence ID" value="QAT64528.1"/>
    <property type="molecule type" value="Genomic_DNA"/>
</dbReference>
<feature type="domain" description="Inhibitor I9" evidence="17">
    <location>
        <begin position="45"/>
        <end position="91"/>
    </location>
</feature>
<organism evidence="18 19">
    <name type="scientific">Bacillus glycinifermentans</name>
    <dbReference type="NCBI Taxonomy" id="1664069"/>
    <lineage>
        <taxon>Bacteria</taxon>
        <taxon>Bacillati</taxon>
        <taxon>Bacillota</taxon>
        <taxon>Bacilli</taxon>
        <taxon>Bacillales</taxon>
        <taxon>Bacillaceae</taxon>
        <taxon>Bacillus</taxon>
    </lineage>
</organism>
<feature type="chain" id="PRO_5042584756" evidence="15">
    <location>
        <begin position="27"/>
        <end position="646"/>
    </location>
</feature>
<evidence type="ECO:0000256" key="1">
    <source>
        <dbReference type="ARBA" id="ARBA00001913"/>
    </source>
</evidence>
<feature type="active site" description="Charge relay system" evidence="11">
    <location>
        <position position="173"/>
    </location>
</feature>
<sequence length="646" mass="68950">MTKLWKTAASVMLFLGVFAMSSRVHAEGQQHGSGVIVVYKNKSGQETALEKSESVDHQYKHIPAVAVTADKETVQDLKDDPDILYVEKNVSFTAADSTEFKVLSDETGEDSDSFEQWNLKPIQAEKAWSAGLTGKNVKVAVIDTGISAHDELTVSGGTSTVSYTSSYSDDNGHGTHVAGIIGAKHNDYGIDGIAPGVQLYAIKALDQNGTGDLESILKGIDWSIEHGVNVINMSLGTSTDSQILHDAVDKAYQKGILLVAASGNDGNGHPVDYPAAYSSVIAVSATDEENGIAGFSNTGADVEFSAPGTSIISTYLHQQFAAGSGTSQATPHVTGMLALLKQLYPNETSAGLRQQLQQNVNDLGDAGRDQLFGYGLIQYKETQSAALAAARKAVENAEKTKLQSDIDAARKLVGKLPDTSEKNELQKRLDNVQSERNLADAKRKVSLAEKYKTEKSVGEAQSAINKLPGGIAKTNLQKRLDNVKRYMAKAIDKAAEKVTKAEKKKNKTNLKDAEKAVSQLPSGSAKTKLQKRLNAVRTSLIKTAKQAVSSAEKAANDSNIAKAQKAVNELDSGKDKTSLQKKLDAAKKKAAASYSKKVKSAEAKVKAAEKSKTKKAKASAQSAVKQLKASSAKTKLMKRLNAIKVK</sequence>
<dbReference type="PROSITE" id="PS51892">
    <property type="entry name" value="SUBTILASE"/>
    <property type="match status" value="1"/>
</dbReference>
<dbReference type="Pfam" id="PF00082">
    <property type="entry name" value="Peptidase_S8"/>
    <property type="match status" value="1"/>
</dbReference>
<keyword evidence="13" id="KW-0175">Coiled coil</keyword>
<evidence type="ECO:0000256" key="8">
    <source>
        <dbReference type="ARBA" id="ARBA00022801"/>
    </source>
</evidence>
<feature type="region of interest" description="Disordered" evidence="14">
    <location>
        <begin position="568"/>
        <end position="631"/>
    </location>
</feature>
<dbReference type="GO" id="GO:0046872">
    <property type="term" value="F:metal ion binding"/>
    <property type="evidence" value="ECO:0007669"/>
    <property type="project" value="UniProtKB-KW"/>
</dbReference>
<dbReference type="InterPro" id="IPR050131">
    <property type="entry name" value="Peptidase_S8_subtilisin-like"/>
</dbReference>
<keyword evidence="9 11" id="KW-0720">Serine protease</keyword>
<dbReference type="SUPFAM" id="SSF52743">
    <property type="entry name" value="Subtilisin-like"/>
    <property type="match status" value="1"/>
</dbReference>
<keyword evidence="6" id="KW-0479">Metal-binding</keyword>
<dbReference type="PROSITE" id="PS00136">
    <property type="entry name" value="SUBTILASE_ASP"/>
    <property type="match status" value="1"/>
</dbReference>
<evidence type="ECO:0000256" key="6">
    <source>
        <dbReference type="ARBA" id="ARBA00022723"/>
    </source>
</evidence>
<dbReference type="KEGG" id="bgy:BGLY_1162"/>
<evidence type="ECO:0000256" key="4">
    <source>
        <dbReference type="ARBA" id="ARBA00022525"/>
    </source>
</evidence>
<protein>
    <submittedName>
        <fullName evidence="18">Peptidase S8</fullName>
    </submittedName>
</protein>
<dbReference type="InterPro" id="IPR022398">
    <property type="entry name" value="Peptidase_S8_His-AS"/>
</dbReference>
<dbReference type="InterPro" id="IPR034202">
    <property type="entry name" value="Subtilisin_Carlsberg-like"/>
</dbReference>
<evidence type="ECO:0000256" key="13">
    <source>
        <dbReference type="SAM" id="Coils"/>
    </source>
</evidence>
<feature type="coiled-coil region" evidence="13">
    <location>
        <begin position="380"/>
        <end position="442"/>
    </location>
</feature>
<dbReference type="RefSeq" id="WP_046131308.1">
    <property type="nucleotide sequence ID" value="NZ_CP035232.1"/>
</dbReference>
<dbReference type="Gene3D" id="1.10.10.1270">
    <property type="entry name" value="Sbi, C3 binding domain IV"/>
    <property type="match status" value="5"/>
</dbReference>
<proteinExistence type="inferred from homology"/>
<dbReference type="Gene3D" id="3.40.50.200">
    <property type="entry name" value="Peptidase S8/S53 domain"/>
    <property type="match status" value="1"/>
</dbReference>
<dbReference type="PRINTS" id="PR00723">
    <property type="entry name" value="SUBTILISIN"/>
</dbReference>
<dbReference type="InterPro" id="IPR041909">
    <property type="entry name" value="Sbi_C3_db_domIV"/>
</dbReference>
<dbReference type="SUPFAM" id="SSF54897">
    <property type="entry name" value="Protease propeptides/inhibitors"/>
    <property type="match status" value="1"/>
</dbReference>
<dbReference type="Proteomes" id="UP000288675">
    <property type="component" value="Chromosome"/>
</dbReference>
<comment type="cofactor">
    <cofactor evidence="1">
        <name>Ca(2+)</name>
        <dbReference type="ChEBI" id="CHEBI:29108"/>
    </cofactor>
</comment>
<comment type="subcellular location">
    <subcellularLocation>
        <location evidence="2">Secreted</location>
    </subcellularLocation>
</comment>
<keyword evidence="8 11" id="KW-0378">Hydrolase</keyword>
<feature type="domain" description="Peptidase S8/S53" evidence="16">
    <location>
        <begin position="134"/>
        <end position="375"/>
    </location>
</feature>
<dbReference type="PROSITE" id="PS00137">
    <property type="entry name" value="SUBTILASE_HIS"/>
    <property type="match status" value="1"/>
</dbReference>
<accession>A0AAJ4D1K4</accession>
<evidence type="ECO:0000256" key="12">
    <source>
        <dbReference type="RuleBase" id="RU003355"/>
    </source>
</evidence>
<dbReference type="GeneID" id="82852261"/>
<dbReference type="GO" id="GO:0005576">
    <property type="term" value="C:extracellular region"/>
    <property type="evidence" value="ECO:0007669"/>
    <property type="project" value="UniProtKB-SubCell"/>
</dbReference>
<evidence type="ECO:0000256" key="7">
    <source>
        <dbReference type="ARBA" id="ARBA00022729"/>
    </source>
</evidence>
<evidence type="ECO:0000256" key="14">
    <source>
        <dbReference type="SAM" id="MobiDB-lite"/>
    </source>
</evidence>
<dbReference type="InterPro" id="IPR023827">
    <property type="entry name" value="Peptidase_S8_Asp-AS"/>
</dbReference>
<dbReference type="GO" id="GO:0006508">
    <property type="term" value="P:proteolysis"/>
    <property type="evidence" value="ECO:0007669"/>
    <property type="project" value="UniProtKB-KW"/>
</dbReference>
<dbReference type="InterPro" id="IPR010259">
    <property type="entry name" value="S8pro/Inhibitor_I9"/>
</dbReference>
<dbReference type="InterPro" id="IPR023828">
    <property type="entry name" value="Peptidase_S8_Ser-AS"/>
</dbReference>
<feature type="compositionally biased region" description="Low complexity" evidence="14">
    <location>
        <begin position="618"/>
        <end position="631"/>
    </location>
</feature>
<dbReference type="InterPro" id="IPR037045">
    <property type="entry name" value="S8pro/Inhibitor_I9_sf"/>
</dbReference>
<dbReference type="InterPro" id="IPR015500">
    <property type="entry name" value="Peptidase_S8_subtilisin-rel"/>
</dbReference>
<feature type="compositionally biased region" description="Basic and acidic residues" evidence="14">
    <location>
        <begin position="571"/>
        <end position="587"/>
    </location>
</feature>
<dbReference type="PANTHER" id="PTHR43806:SF11">
    <property type="entry name" value="CEREVISIN-RELATED"/>
    <property type="match status" value="1"/>
</dbReference>
<evidence type="ECO:0000256" key="10">
    <source>
        <dbReference type="ARBA" id="ARBA00022837"/>
    </source>
</evidence>
<evidence type="ECO:0000256" key="3">
    <source>
        <dbReference type="ARBA" id="ARBA00011073"/>
    </source>
</evidence>